<accession>M3BSM4</accession>
<organism evidence="1 2">
    <name type="scientific">Sphaerulina musiva (strain SO2202)</name>
    <name type="common">Poplar stem canker fungus</name>
    <name type="synonym">Septoria musiva</name>
    <dbReference type="NCBI Taxonomy" id="692275"/>
    <lineage>
        <taxon>Eukaryota</taxon>
        <taxon>Fungi</taxon>
        <taxon>Dikarya</taxon>
        <taxon>Ascomycota</taxon>
        <taxon>Pezizomycotina</taxon>
        <taxon>Dothideomycetes</taxon>
        <taxon>Dothideomycetidae</taxon>
        <taxon>Mycosphaerellales</taxon>
        <taxon>Mycosphaerellaceae</taxon>
        <taxon>Sphaerulina</taxon>
    </lineage>
</organism>
<sequence>MDDSAGASTTGEKSMHFEHMQWRMEIERDAAHSAQCSLRLHGMAWIIIPRRLPGTLQIQVAAWLDTVVSRQQHLQRIASAVASGSAFTASTPGGSRLVGPYGLPSRSVVGIPSRRILGSKDFR</sequence>
<evidence type="ECO:0000313" key="1">
    <source>
        <dbReference type="EMBL" id="EMF09093.1"/>
    </source>
</evidence>
<keyword evidence="2" id="KW-1185">Reference proteome</keyword>
<feature type="non-terminal residue" evidence="1">
    <location>
        <position position="123"/>
    </location>
</feature>
<name>M3BSM4_SPHMS</name>
<reference evidence="1 2" key="1">
    <citation type="journal article" date="2012" name="PLoS Pathog.">
        <title>Diverse lifestyles and strategies of plant pathogenesis encoded in the genomes of eighteen Dothideomycetes fungi.</title>
        <authorList>
            <person name="Ohm R.A."/>
            <person name="Feau N."/>
            <person name="Henrissat B."/>
            <person name="Schoch C.L."/>
            <person name="Horwitz B.A."/>
            <person name="Barry K.W."/>
            <person name="Condon B.J."/>
            <person name="Copeland A.C."/>
            <person name="Dhillon B."/>
            <person name="Glaser F."/>
            <person name="Hesse C.N."/>
            <person name="Kosti I."/>
            <person name="LaButti K."/>
            <person name="Lindquist E.A."/>
            <person name="Lucas S."/>
            <person name="Salamov A.A."/>
            <person name="Bradshaw R.E."/>
            <person name="Ciuffetti L."/>
            <person name="Hamelin R.C."/>
            <person name="Kema G.H.J."/>
            <person name="Lawrence C."/>
            <person name="Scott J.A."/>
            <person name="Spatafora J.W."/>
            <person name="Turgeon B.G."/>
            <person name="de Wit P.J.G.M."/>
            <person name="Zhong S."/>
            <person name="Goodwin S.B."/>
            <person name="Grigoriev I.V."/>
        </authorList>
    </citation>
    <scope>NUCLEOTIDE SEQUENCE [LARGE SCALE GENOMIC DNA]</scope>
    <source>
        <strain evidence="1 2">SO2202</strain>
    </source>
</reference>
<dbReference type="Proteomes" id="UP000016931">
    <property type="component" value="Unassembled WGS sequence"/>
</dbReference>
<dbReference type="EMBL" id="KB456270">
    <property type="protein sequence ID" value="EMF09093.1"/>
    <property type="molecule type" value="Genomic_DNA"/>
</dbReference>
<gene>
    <name evidence="1" type="ORF">SEPMUDRAFT_151929</name>
</gene>
<evidence type="ECO:0000313" key="2">
    <source>
        <dbReference type="Proteomes" id="UP000016931"/>
    </source>
</evidence>
<protein>
    <submittedName>
        <fullName evidence="1">Uncharacterized protein</fullName>
    </submittedName>
</protein>
<dbReference type="HOGENOM" id="CLU_2020849_0_0_1"/>
<dbReference type="AlphaFoldDB" id="M3BSM4"/>
<dbReference type="GeneID" id="27904270"/>
<dbReference type="RefSeq" id="XP_016757214.1">
    <property type="nucleotide sequence ID" value="XM_016907133.1"/>
</dbReference>
<proteinExistence type="predicted"/>